<evidence type="ECO:0000313" key="2">
    <source>
        <dbReference type="Proteomes" id="UP000029447"/>
    </source>
</evidence>
<evidence type="ECO:0000313" key="1">
    <source>
        <dbReference type="EMBL" id="KGA42351.1"/>
    </source>
</evidence>
<dbReference type="RefSeq" id="WP_044204133.1">
    <property type="nucleotide sequence ID" value="NZ_JQOF01000004.1"/>
</dbReference>
<keyword evidence="2" id="KW-1185">Reference proteome</keyword>
<dbReference type="EMBL" id="JQOF01000004">
    <property type="protein sequence ID" value="KGA42351.1"/>
    <property type="molecule type" value="Genomic_DNA"/>
</dbReference>
<dbReference type="Proteomes" id="UP000029447">
    <property type="component" value="Unassembled WGS sequence"/>
</dbReference>
<comment type="caution">
    <text evidence="1">The sequence shown here is derived from an EMBL/GenBank/DDBJ whole genome shotgun (WGS) entry which is preliminary data.</text>
</comment>
<proteinExistence type="predicted"/>
<evidence type="ECO:0008006" key="3">
    <source>
        <dbReference type="Google" id="ProtNLM"/>
    </source>
</evidence>
<protein>
    <recommendedName>
        <fullName evidence="3">Head-tail adaptor protein</fullName>
    </recommendedName>
</protein>
<organism evidence="1 2">
    <name type="scientific">Pectobacterium odoriferum</name>
    <dbReference type="NCBI Taxonomy" id="78398"/>
    <lineage>
        <taxon>Bacteria</taxon>
        <taxon>Pseudomonadati</taxon>
        <taxon>Pseudomonadota</taxon>
        <taxon>Gammaproteobacteria</taxon>
        <taxon>Enterobacterales</taxon>
        <taxon>Pectobacteriaceae</taxon>
        <taxon>Pectobacterium</taxon>
    </lineage>
</organism>
<reference evidence="1 2" key="1">
    <citation type="submission" date="2014-08" db="EMBL/GenBank/DDBJ databases">
        <title>Genome sequences of NCPPB Pectobacterium isolates.</title>
        <authorList>
            <person name="Glover R.H."/>
            <person name="Sapp M."/>
            <person name="Elphinstone J."/>
        </authorList>
    </citation>
    <scope>NUCLEOTIDE SEQUENCE [LARGE SCALE GENOMIC DNA]</scope>
    <source>
        <strain evidence="1 2">NCPPB3841</strain>
    </source>
</reference>
<accession>A0ABR4VSM1</accession>
<name>A0ABR4VSM1_9GAMM</name>
<gene>
    <name evidence="1" type="ORF">KU75_06480</name>
</gene>
<sequence>MSTLFTGLIRPPVYIELIRPVDSDGLLNSVTPDLFREQGEPDSETPVILNFRVFRVEMNSVTRRGNKVRSIYYVRESHIITARDVAVKMAGKRGLRKVRVMKVSDPLAKK</sequence>